<proteinExistence type="inferred from homology"/>
<dbReference type="OrthoDB" id="448450at2759"/>
<reference evidence="2" key="1">
    <citation type="submission" date="2021-02" db="EMBL/GenBank/DDBJ databases">
        <authorList>
            <person name="Dougan E. K."/>
            <person name="Rhodes N."/>
            <person name="Thang M."/>
            <person name="Chan C."/>
        </authorList>
    </citation>
    <scope>NUCLEOTIDE SEQUENCE</scope>
</reference>
<dbReference type="SUPFAM" id="SSF52096">
    <property type="entry name" value="ClpP/crotonase"/>
    <property type="match status" value="2"/>
</dbReference>
<gene>
    <name evidence="2" type="ORF">PGLA1383_LOCUS51033</name>
</gene>
<evidence type="ECO:0000256" key="1">
    <source>
        <dbReference type="ARBA" id="ARBA00005254"/>
    </source>
</evidence>
<dbReference type="CDD" id="cd06558">
    <property type="entry name" value="crotonase-like"/>
    <property type="match status" value="1"/>
</dbReference>
<dbReference type="PANTHER" id="PTHR42964:SF1">
    <property type="entry name" value="POLYKETIDE BIOSYNTHESIS ENOYL-COA HYDRATASE PKSH-RELATED"/>
    <property type="match status" value="1"/>
</dbReference>
<dbReference type="AlphaFoldDB" id="A0A813HCP0"/>
<dbReference type="PANTHER" id="PTHR42964">
    <property type="entry name" value="ENOYL-COA HYDRATASE"/>
    <property type="match status" value="1"/>
</dbReference>
<comment type="caution">
    <text evidence="2">The sequence shown here is derived from an EMBL/GenBank/DDBJ whole genome shotgun (WGS) entry which is preliminary data.</text>
</comment>
<organism evidence="2 3">
    <name type="scientific">Polarella glacialis</name>
    <name type="common">Dinoflagellate</name>
    <dbReference type="NCBI Taxonomy" id="89957"/>
    <lineage>
        <taxon>Eukaryota</taxon>
        <taxon>Sar</taxon>
        <taxon>Alveolata</taxon>
        <taxon>Dinophyceae</taxon>
        <taxon>Suessiales</taxon>
        <taxon>Suessiaceae</taxon>
        <taxon>Polarella</taxon>
    </lineage>
</organism>
<accession>A0A813HCP0</accession>
<dbReference type="InterPro" id="IPR029045">
    <property type="entry name" value="ClpP/crotonase-like_dom_sf"/>
</dbReference>
<dbReference type="Gene3D" id="3.90.226.10">
    <property type="entry name" value="2-enoyl-CoA Hydratase, Chain A, domain 1"/>
    <property type="match status" value="2"/>
</dbReference>
<keyword evidence="3" id="KW-1185">Reference proteome</keyword>
<sequence length="609" mass="65314">MDRWWQNFGDVGKEILCFLGERQCNSANWDCDTVKYSISGAVAHLKLDDTRTGNALTTKTLSALTDAVVELHGRPDVKVVVFTASGFYFCSGGAFAPGDSSSTAAAEAAGASQEELGIAANMPLACLVYLLNTMPQFKVASIRGQSMGAGNSIIASMDYVIAPEQRTSLSFKEATRGLAACTSWQGVISKIGVMQTRRCVLFAQDITAAEALELGLIHELIPAGGPLASALRAADERAAEKSLEFASGTDWERRALKTTGPWGCRTRLLPVAKAVLDSRGPSKHGPLDFSSAVGNIIASCGHKGRPSCARFSHEMWPHTNRVLLERAGQHVAVLRLLCQAPRCHFDRPLLNGLLDALVELHKSVGKVRLVCIHLESLPTCAGCFSDIGSDCPEEALDQALFLLQMLPFPVLGIVDGKMTGLGVLMCATFDQLLADKAATFAFAGLSSCSSLCADFLAPRLSEETLKQLVEEGPLKTATEMKALGLVLEIVDLKCDLESVLERVCERVSSCAPNAVAQSKAFLHQVGTCTMDLSVLRSMSRHLARRQLDPEFADSIRAISEKDHRPAYNRHPHSRVIPPHMLASPAPVGLLVPSRTSTSLEGSSSGSVMI</sequence>
<dbReference type="InterPro" id="IPR051683">
    <property type="entry name" value="Enoyl-CoA_Hydratase/Isomerase"/>
</dbReference>
<protein>
    <recommendedName>
        <fullName evidence="4">3-hydroxyisobutyryl-coenzyme A hydrolase</fullName>
    </recommendedName>
</protein>
<dbReference type="Pfam" id="PF00378">
    <property type="entry name" value="ECH_1"/>
    <property type="match status" value="1"/>
</dbReference>
<dbReference type="EMBL" id="CAJNNV010031283">
    <property type="protein sequence ID" value="CAE8635437.1"/>
    <property type="molecule type" value="Genomic_DNA"/>
</dbReference>
<comment type="similarity">
    <text evidence="1">Belongs to the enoyl-CoA hydratase/isomerase family.</text>
</comment>
<evidence type="ECO:0000313" key="3">
    <source>
        <dbReference type="Proteomes" id="UP000654075"/>
    </source>
</evidence>
<dbReference type="InterPro" id="IPR001753">
    <property type="entry name" value="Enoyl-CoA_hydra/iso"/>
</dbReference>
<evidence type="ECO:0000313" key="2">
    <source>
        <dbReference type="EMBL" id="CAE8635437.1"/>
    </source>
</evidence>
<name>A0A813HCP0_POLGL</name>
<dbReference type="Proteomes" id="UP000654075">
    <property type="component" value="Unassembled WGS sequence"/>
</dbReference>
<evidence type="ECO:0008006" key="4">
    <source>
        <dbReference type="Google" id="ProtNLM"/>
    </source>
</evidence>